<proteinExistence type="inferred from homology"/>
<dbReference type="PANTHER" id="PTHR30576:SF8">
    <property type="entry name" value="UNDECAPRENYL-PHOSPHATE GALACTOSE PHOSPHOTRANSFERASE"/>
    <property type="match status" value="1"/>
</dbReference>
<dbReference type="InterPro" id="IPR003362">
    <property type="entry name" value="Bact_transf"/>
</dbReference>
<accession>A0ABX7DQS0</accession>
<evidence type="ECO:0000313" key="4">
    <source>
        <dbReference type="EMBL" id="QQX75961.1"/>
    </source>
</evidence>
<dbReference type="PANTHER" id="PTHR30576">
    <property type="entry name" value="COLANIC BIOSYNTHESIS UDP-GLUCOSE LIPID CARRIER TRANSFERASE"/>
    <property type="match status" value="1"/>
</dbReference>
<feature type="transmembrane region" description="Helical" evidence="2">
    <location>
        <begin position="12"/>
        <end position="36"/>
    </location>
</feature>
<keyword evidence="5" id="KW-1185">Reference proteome</keyword>
<dbReference type="Proteomes" id="UP000629420">
    <property type="component" value="Chromosome"/>
</dbReference>
<comment type="similarity">
    <text evidence="1">Belongs to the bacterial sugar transferase family.</text>
</comment>
<evidence type="ECO:0000313" key="5">
    <source>
        <dbReference type="Proteomes" id="UP000629420"/>
    </source>
</evidence>
<keyword evidence="2" id="KW-1133">Transmembrane helix</keyword>
<organism evidence="4 5">
    <name type="scientific">Aequorivita iocasae</name>
    <dbReference type="NCBI Taxonomy" id="2803865"/>
    <lineage>
        <taxon>Bacteria</taxon>
        <taxon>Pseudomonadati</taxon>
        <taxon>Bacteroidota</taxon>
        <taxon>Flavobacteriia</taxon>
        <taxon>Flavobacteriales</taxon>
        <taxon>Flavobacteriaceae</taxon>
        <taxon>Aequorivita</taxon>
    </lineage>
</organism>
<dbReference type="RefSeq" id="WP_202335772.1">
    <property type="nucleotide sequence ID" value="NZ_CP068439.1"/>
</dbReference>
<reference evidence="4 5" key="1">
    <citation type="submission" date="2021-01" db="EMBL/GenBank/DDBJ databases">
        <title>Aequorivita sp. strain KX20305, a bacterium isolated from the sediment collected at a cold seep field in South China Sea.</title>
        <authorList>
            <person name="Zhang H."/>
            <person name="Li C."/>
        </authorList>
    </citation>
    <scope>NUCLEOTIDE SEQUENCE [LARGE SCALE GENOMIC DNA]</scope>
    <source>
        <strain evidence="4 5">KX20305</strain>
    </source>
</reference>
<feature type="domain" description="Bacterial sugar transferase" evidence="3">
    <location>
        <begin position="7"/>
        <end position="182"/>
    </location>
</feature>
<evidence type="ECO:0000259" key="3">
    <source>
        <dbReference type="Pfam" id="PF02397"/>
    </source>
</evidence>
<gene>
    <name evidence="4" type="ORF">JK629_11535</name>
</gene>
<keyword evidence="2" id="KW-0812">Transmembrane</keyword>
<evidence type="ECO:0000256" key="2">
    <source>
        <dbReference type="SAM" id="Phobius"/>
    </source>
</evidence>
<sequence>MYNSFLKPLFDFIFAVLILLILSPIFLLVWLCLTIVNNGKSFFYQRRPGKGEKIFTIVKFKTMTDSRASSGKLLPDAQRLTAIGSFVRKTSLDELPQLLNVLKGDMSFVGPRPLLPEYLPLYNDRQRKRHNVKPGITGLAQVNGRNAISWEQKFEYDIWYVENQSFALDLKILFKTVQKVFKSEGIAQEGQVTAERFTGTK</sequence>
<keyword evidence="2" id="KW-0472">Membrane</keyword>
<protein>
    <submittedName>
        <fullName evidence="4">Sugar transferase</fullName>
    </submittedName>
</protein>
<name>A0ABX7DQS0_9FLAO</name>
<dbReference type="Pfam" id="PF02397">
    <property type="entry name" value="Bac_transf"/>
    <property type="match status" value="1"/>
</dbReference>
<evidence type="ECO:0000256" key="1">
    <source>
        <dbReference type="ARBA" id="ARBA00006464"/>
    </source>
</evidence>
<keyword evidence="4" id="KW-0808">Transferase</keyword>
<dbReference type="EMBL" id="CP068439">
    <property type="protein sequence ID" value="QQX75961.1"/>
    <property type="molecule type" value="Genomic_DNA"/>
</dbReference>
<dbReference type="GO" id="GO:0016740">
    <property type="term" value="F:transferase activity"/>
    <property type="evidence" value="ECO:0007669"/>
    <property type="project" value="UniProtKB-KW"/>
</dbReference>